<feature type="compositionally biased region" description="Basic and acidic residues" evidence="5">
    <location>
        <begin position="662"/>
        <end position="671"/>
    </location>
</feature>
<dbReference type="PROSITE" id="PS51266">
    <property type="entry name" value="ZF_CHY"/>
    <property type="match status" value="1"/>
</dbReference>
<feature type="region of interest" description="Disordered" evidence="5">
    <location>
        <begin position="656"/>
        <end position="690"/>
    </location>
</feature>
<feature type="region of interest" description="Disordered" evidence="5">
    <location>
        <begin position="332"/>
        <end position="414"/>
    </location>
</feature>
<feature type="compositionally biased region" description="Low complexity" evidence="5">
    <location>
        <begin position="381"/>
        <end position="392"/>
    </location>
</feature>
<keyword evidence="8" id="KW-1185">Reference proteome</keyword>
<reference evidence="7 8" key="1">
    <citation type="submission" date="2018-12" db="EMBL/GenBank/DDBJ databases">
        <title>Draft genome sequence of Xylaria grammica IHI A82.</title>
        <authorList>
            <person name="Buettner E."/>
            <person name="Kellner H."/>
        </authorList>
    </citation>
    <scope>NUCLEOTIDE SEQUENCE [LARGE SCALE GENOMIC DNA]</scope>
    <source>
        <strain evidence="7 8">IHI A82</strain>
    </source>
</reference>
<gene>
    <name evidence="7" type="ORF">EKO27_g3826</name>
</gene>
<dbReference type="InterPro" id="IPR037274">
    <property type="entry name" value="Znf_CHY_sf"/>
</dbReference>
<sequence length="690" mass="76796">MISTTHVHRGAIDGRQAVAEAPPNRIVEKPIPASQHRDPRRYQLNQIIRRFAPTLGTLQNGTTTVRFQLKPSDPDFPFELERLDCEVQVPLSYPEQSPTLLVRNKDIPRGFCVNIERGWDKLVSEKHGATLLALVTALDKHLEAFLSEQKVETVTLMSFKDTRHLEKSTTSLGEPSASTPQVAYTKPSAPTREAYVPEESFTEEQITNARARRAQEIRQLESRMSRLSLYQKSADGVVYTLPLEPKRRAGLPQGLQSINSIQLIIPLLYPLQPLRVLLNDVESEDAEPLEEAFAARATQQSQMTLMNQLNYLSQNMHTMAKQARATKLEQLTQASSNKTEEQVPKASETEGAPAIDREDGKGHVHIIPRPPEWSYAHESDGSNSDSDSWDSGVDSDEGGAEIESHPPRTSGVAQQVERGTAVLFPTIELYGIELLQVSILNISTKCQRCKTLNDITGLKPETEKAISCKKCGSPSSATFRQEMVHQNSTRAGFIDVNGCTVADMLPSTFVPTCSKCSTPSQGLVSVRGDAVTNVCRECHGRFTFKIPQVKFVAITPGSAPAPTTGPRRRQEKLGLHAGEPLPGRGACSHYRRSYRWFRFSCCSKVHPCDKCHDDNEDHVQEWANRMICGWCSREQNYAVEACAFCGRSVIGKKGRGFWEGGKGTRDKTKMSRKDKRKFRRVGGGEAKKKD</sequence>
<comment type="caution">
    <text evidence="7">The sequence shown here is derived from an EMBL/GenBank/DDBJ whole genome shotgun (WGS) entry which is preliminary data.</text>
</comment>
<dbReference type="EMBL" id="RYZI01000085">
    <property type="protein sequence ID" value="RWA11281.1"/>
    <property type="molecule type" value="Genomic_DNA"/>
</dbReference>
<organism evidence="7 8">
    <name type="scientific">Xylaria grammica</name>
    <dbReference type="NCBI Taxonomy" id="363999"/>
    <lineage>
        <taxon>Eukaryota</taxon>
        <taxon>Fungi</taxon>
        <taxon>Dikarya</taxon>
        <taxon>Ascomycota</taxon>
        <taxon>Pezizomycotina</taxon>
        <taxon>Sordariomycetes</taxon>
        <taxon>Xylariomycetidae</taxon>
        <taxon>Xylariales</taxon>
        <taxon>Xylariaceae</taxon>
        <taxon>Xylaria</taxon>
    </lineage>
</organism>
<dbReference type="STRING" id="363999.A0A439DA53"/>
<protein>
    <recommendedName>
        <fullName evidence="6">CHY-type domain-containing protein</fullName>
    </recommendedName>
</protein>
<proteinExistence type="predicted"/>
<keyword evidence="1" id="KW-0479">Metal-binding</keyword>
<evidence type="ECO:0000259" key="6">
    <source>
        <dbReference type="PROSITE" id="PS51266"/>
    </source>
</evidence>
<keyword evidence="3" id="KW-0862">Zinc</keyword>
<feature type="compositionally biased region" description="Polar residues" evidence="5">
    <location>
        <begin position="168"/>
        <end position="182"/>
    </location>
</feature>
<evidence type="ECO:0000256" key="3">
    <source>
        <dbReference type="ARBA" id="ARBA00022833"/>
    </source>
</evidence>
<feature type="domain" description="CHY-type" evidence="6">
    <location>
        <begin position="580"/>
        <end position="647"/>
    </location>
</feature>
<feature type="region of interest" description="Disordered" evidence="5">
    <location>
        <begin position="1"/>
        <end position="38"/>
    </location>
</feature>
<dbReference type="AlphaFoldDB" id="A0A439DA53"/>
<dbReference type="InterPro" id="IPR008913">
    <property type="entry name" value="Znf_CHY"/>
</dbReference>
<evidence type="ECO:0000313" key="7">
    <source>
        <dbReference type="EMBL" id="RWA11281.1"/>
    </source>
</evidence>
<feature type="region of interest" description="Disordered" evidence="5">
    <location>
        <begin position="167"/>
        <end position="191"/>
    </location>
</feature>
<dbReference type="Proteomes" id="UP000286045">
    <property type="component" value="Unassembled WGS sequence"/>
</dbReference>
<accession>A0A439DA53</accession>
<evidence type="ECO:0000256" key="5">
    <source>
        <dbReference type="SAM" id="MobiDB-lite"/>
    </source>
</evidence>
<evidence type="ECO:0000313" key="8">
    <source>
        <dbReference type="Proteomes" id="UP000286045"/>
    </source>
</evidence>
<dbReference type="GO" id="GO:0008270">
    <property type="term" value="F:zinc ion binding"/>
    <property type="evidence" value="ECO:0007669"/>
    <property type="project" value="UniProtKB-KW"/>
</dbReference>
<dbReference type="SUPFAM" id="SSF161219">
    <property type="entry name" value="CHY zinc finger-like"/>
    <property type="match status" value="1"/>
</dbReference>
<name>A0A439DA53_9PEZI</name>
<keyword evidence="2 4" id="KW-0863">Zinc-finger</keyword>
<evidence type="ECO:0000256" key="4">
    <source>
        <dbReference type="PROSITE-ProRule" id="PRU00601"/>
    </source>
</evidence>
<evidence type="ECO:0000256" key="1">
    <source>
        <dbReference type="ARBA" id="ARBA00022723"/>
    </source>
</evidence>
<dbReference type="Pfam" id="PF05495">
    <property type="entry name" value="zf-CHY"/>
    <property type="match status" value="1"/>
</dbReference>
<evidence type="ECO:0000256" key="2">
    <source>
        <dbReference type="ARBA" id="ARBA00022771"/>
    </source>
</evidence>